<protein>
    <submittedName>
        <fullName evidence="6">Type VI secretion system tip protein VgrG</fullName>
    </submittedName>
</protein>
<dbReference type="SUPFAM" id="SSF69279">
    <property type="entry name" value="Phage tail proteins"/>
    <property type="match status" value="2"/>
</dbReference>
<dbReference type="RefSeq" id="WP_394823275.1">
    <property type="nucleotide sequence ID" value="NZ_CP089984.1"/>
</dbReference>
<gene>
    <name evidence="6" type="primary">vgrG</name>
    <name evidence="6" type="ORF">LZC94_38235</name>
</gene>
<evidence type="ECO:0000256" key="2">
    <source>
        <dbReference type="ARBA" id="ARBA00005558"/>
    </source>
</evidence>
<keyword evidence="3" id="KW-0964">Secreted</keyword>
<evidence type="ECO:0000259" key="4">
    <source>
        <dbReference type="Pfam" id="PF04717"/>
    </source>
</evidence>
<dbReference type="InterPro" id="IPR017847">
    <property type="entry name" value="T6SS_RhsGE_Vgr_subset"/>
</dbReference>
<evidence type="ECO:0000259" key="5">
    <source>
        <dbReference type="Pfam" id="PF22178"/>
    </source>
</evidence>
<evidence type="ECO:0000313" key="6">
    <source>
        <dbReference type="EMBL" id="WXB13662.1"/>
    </source>
</evidence>
<dbReference type="InterPro" id="IPR006531">
    <property type="entry name" value="Gp5/Vgr_OB"/>
</dbReference>
<comment type="similarity">
    <text evidence="2">Belongs to the VgrG protein family.</text>
</comment>
<dbReference type="Pfam" id="PF04717">
    <property type="entry name" value="Phage_base_V"/>
    <property type="match status" value="1"/>
</dbReference>
<comment type="subcellular location">
    <subcellularLocation>
        <location evidence="1">Secreted</location>
    </subcellularLocation>
</comment>
<sequence length="746" mass="81395">MHEDIEYSLAIADIDERLLRVASFSANEGLSQLFRYTVVVGTDPDSDSIAGLEEALGRDATFTIKQGGEVARVVHGIVTDVISDGSFIDKTRMHVSFVLQPRMANLRYSGGFRIFQNLAIHEIVGEICQPEQIECSWHVHGVPPKREYCTQFDESDLDFIARIASEEGMHFFFVHDETKTTLVFTNEPDRYEAIEEKLDVSFNDTAGAVHGEHVRSIQRTQRIRTGAFEHRDYDFVEPNAPLLARAETKGKETAGNSHKREVRDYPGRFIEKAQAGKKLAQMRLDELRAGAFVLAGSAASLRFSAGRTFRLSGHREDGFNRKLLLVSITMEGAVQSALRDGVGSRATTKLVTFTAVPAEAPIHPRRLPKPLSRLQSARVVGPKDGDPYVDEHGRFKVQFFWDRDGKFDENSSCWIRTMTPVAHLDEGFWQAHKVGSEVVVGFIDDDIDRPVILGAVYNAMQPRVYPLPGQVAKSVWRTNSIPGNKGFNEITHDNTAGKEQIFLHAQRDLKEIVGHNHTTTVAANQSNSVGAHQSVSVGAARDVTVGANETTTIKGHRKEMVDGGEDVTVTGHRDHTVKDGNDHLTVTTGNRTIDITVGNHTTNVKAGLTSLETKNWTAHASEKISLTGDQEVFVQQGGTKATFKDGNVTLEVAAETKVTHAGTTVVIDKSGKVTITAAPELEIDCAGAKLTMGGGKVELSAPTEIKLAVGGSGVTISKSKVSTMAALVKSTGTTLNEITGLLVKLN</sequence>
<name>A0ABZ2LXC1_9BACT</name>
<evidence type="ECO:0000313" key="7">
    <source>
        <dbReference type="Proteomes" id="UP001370348"/>
    </source>
</evidence>
<dbReference type="InterPro" id="IPR037026">
    <property type="entry name" value="Vgr_OB-fold_dom_sf"/>
</dbReference>
<dbReference type="InterPro" id="IPR050708">
    <property type="entry name" value="T6SS_VgrG/RHS"/>
</dbReference>
<feature type="domain" description="Gp5/Type VI secretion system Vgr C-terminal trimerisation" evidence="5">
    <location>
        <begin position="474"/>
        <end position="579"/>
    </location>
</feature>
<reference evidence="6 7" key="1">
    <citation type="submission" date="2021-12" db="EMBL/GenBank/DDBJ databases">
        <title>Discovery of the Pendulisporaceae a myxobacterial family with distinct sporulation behavior and unique specialized metabolism.</title>
        <authorList>
            <person name="Garcia R."/>
            <person name="Popoff A."/>
            <person name="Bader C.D."/>
            <person name="Loehr J."/>
            <person name="Walesch S."/>
            <person name="Walt C."/>
            <person name="Boldt J."/>
            <person name="Bunk B."/>
            <person name="Haeckl F.J.F.P.J."/>
            <person name="Gunesch A.P."/>
            <person name="Birkelbach J."/>
            <person name="Nuebel U."/>
            <person name="Pietschmann T."/>
            <person name="Bach T."/>
            <person name="Mueller R."/>
        </authorList>
    </citation>
    <scope>NUCLEOTIDE SEQUENCE [LARGE SCALE GENOMIC DNA]</scope>
    <source>
        <strain evidence="6 7">MSr11954</strain>
    </source>
</reference>
<dbReference type="SUPFAM" id="SSF69349">
    <property type="entry name" value="Phage fibre proteins"/>
    <property type="match status" value="1"/>
</dbReference>
<dbReference type="Gene3D" id="3.55.50.10">
    <property type="entry name" value="Baseplate protein-like domains"/>
    <property type="match status" value="1"/>
</dbReference>
<dbReference type="Pfam" id="PF22178">
    <property type="entry name" value="Gp5_trimer_C"/>
    <property type="match status" value="1"/>
</dbReference>
<dbReference type="Pfam" id="PF05954">
    <property type="entry name" value="Phage_GPD"/>
    <property type="match status" value="1"/>
</dbReference>
<dbReference type="EMBL" id="CP089984">
    <property type="protein sequence ID" value="WXB13662.1"/>
    <property type="molecule type" value="Genomic_DNA"/>
</dbReference>
<dbReference type="Gene3D" id="2.30.110.50">
    <property type="match status" value="1"/>
</dbReference>
<dbReference type="PANTHER" id="PTHR32305:SF15">
    <property type="entry name" value="PROTEIN RHSA-RELATED"/>
    <property type="match status" value="1"/>
</dbReference>
<dbReference type="NCBIfam" id="TIGR03361">
    <property type="entry name" value="VI_Rhs_Vgr"/>
    <property type="match status" value="1"/>
</dbReference>
<dbReference type="Gene3D" id="4.10.220.110">
    <property type="match status" value="1"/>
</dbReference>
<keyword evidence="7" id="KW-1185">Reference proteome</keyword>
<feature type="domain" description="Gp5/Type VI secretion system Vgr protein OB-fold" evidence="4">
    <location>
        <begin position="390"/>
        <end position="457"/>
    </location>
</feature>
<dbReference type="PANTHER" id="PTHR32305">
    <property type="match status" value="1"/>
</dbReference>
<dbReference type="InterPro" id="IPR054030">
    <property type="entry name" value="Gp5_Vgr_C"/>
</dbReference>
<dbReference type="NCBIfam" id="TIGR01646">
    <property type="entry name" value="vgr_GE"/>
    <property type="match status" value="1"/>
</dbReference>
<dbReference type="Gene3D" id="2.40.50.230">
    <property type="entry name" value="Gp5 N-terminal domain"/>
    <property type="match status" value="1"/>
</dbReference>
<evidence type="ECO:0000256" key="3">
    <source>
        <dbReference type="ARBA" id="ARBA00022525"/>
    </source>
</evidence>
<organism evidence="6 7">
    <name type="scientific">Pendulispora albinea</name>
    <dbReference type="NCBI Taxonomy" id="2741071"/>
    <lineage>
        <taxon>Bacteria</taxon>
        <taxon>Pseudomonadati</taxon>
        <taxon>Myxococcota</taxon>
        <taxon>Myxococcia</taxon>
        <taxon>Myxococcales</taxon>
        <taxon>Sorangiineae</taxon>
        <taxon>Pendulisporaceae</taxon>
        <taxon>Pendulispora</taxon>
    </lineage>
</organism>
<accession>A0ABZ2LXC1</accession>
<proteinExistence type="inferred from homology"/>
<dbReference type="SUPFAM" id="SSF69255">
    <property type="entry name" value="gp5 N-terminal domain-like"/>
    <property type="match status" value="1"/>
</dbReference>
<dbReference type="InterPro" id="IPR006533">
    <property type="entry name" value="T6SS_Vgr_RhsGE"/>
</dbReference>
<dbReference type="Proteomes" id="UP001370348">
    <property type="component" value="Chromosome"/>
</dbReference>
<evidence type="ECO:0000256" key="1">
    <source>
        <dbReference type="ARBA" id="ARBA00004613"/>
    </source>
</evidence>